<sequence length="254" mass="27851">MFWAPADDPEMRADGAHARNAEAVAPETRTGSTRSQEVVLFKQCSRVGFRLFGACSTPHGERYARPTLRYSGAKSKALHMEYTVTAVAVATRPAPSRRVKICEVRATVAARYSVFSNIYIPSGRVGVTITIHRHGSLRPPRTSNNRCIIRVSSSLVERSAFRRGTRRVTMIQNFNHCIPRSSCSAGTCCCCPVVSVTCSTTTTAACRREIFTAALPRRHAHRPRSRPVVLCARRGASQRAQQLGASASVTCEEV</sequence>
<gene>
    <name evidence="2" type="ORF">OH76DRAFT_804538</name>
</gene>
<evidence type="ECO:0000313" key="2">
    <source>
        <dbReference type="EMBL" id="RDX46837.1"/>
    </source>
</evidence>
<dbReference type="EMBL" id="KZ857423">
    <property type="protein sequence ID" value="RDX46837.1"/>
    <property type="molecule type" value="Genomic_DNA"/>
</dbReference>
<evidence type="ECO:0000313" key="3">
    <source>
        <dbReference type="Proteomes" id="UP000256964"/>
    </source>
</evidence>
<feature type="region of interest" description="Disordered" evidence="1">
    <location>
        <begin position="1"/>
        <end position="32"/>
    </location>
</feature>
<dbReference type="Proteomes" id="UP000256964">
    <property type="component" value="Unassembled WGS sequence"/>
</dbReference>
<reference evidence="2 3" key="1">
    <citation type="journal article" date="2018" name="Biotechnol. Biofuels">
        <title>Integrative visual omics of the white-rot fungus Polyporus brumalis exposes the biotechnological potential of its oxidative enzymes for delignifying raw plant biomass.</title>
        <authorList>
            <person name="Miyauchi S."/>
            <person name="Rancon A."/>
            <person name="Drula E."/>
            <person name="Hage H."/>
            <person name="Chaduli D."/>
            <person name="Favel A."/>
            <person name="Grisel S."/>
            <person name="Henrissat B."/>
            <person name="Herpoel-Gimbert I."/>
            <person name="Ruiz-Duenas F.J."/>
            <person name="Chevret D."/>
            <person name="Hainaut M."/>
            <person name="Lin J."/>
            <person name="Wang M."/>
            <person name="Pangilinan J."/>
            <person name="Lipzen A."/>
            <person name="Lesage-Meessen L."/>
            <person name="Navarro D."/>
            <person name="Riley R."/>
            <person name="Grigoriev I.V."/>
            <person name="Zhou S."/>
            <person name="Raouche S."/>
            <person name="Rosso M.N."/>
        </authorList>
    </citation>
    <scope>NUCLEOTIDE SEQUENCE [LARGE SCALE GENOMIC DNA]</scope>
    <source>
        <strain evidence="2 3">BRFM 1820</strain>
    </source>
</reference>
<organism evidence="2 3">
    <name type="scientific">Lentinus brumalis</name>
    <dbReference type="NCBI Taxonomy" id="2498619"/>
    <lineage>
        <taxon>Eukaryota</taxon>
        <taxon>Fungi</taxon>
        <taxon>Dikarya</taxon>
        <taxon>Basidiomycota</taxon>
        <taxon>Agaricomycotina</taxon>
        <taxon>Agaricomycetes</taxon>
        <taxon>Polyporales</taxon>
        <taxon>Polyporaceae</taxon>
        <taxon>Lentinus</taxon>
    </lineage>
</organism>
<dbReference type="AlphaFoldDB" id="A0A371D2Q7"/>
<evidence type="ECO:0000256" key="1">
    <source>
        <dbReference type="SAM" id="MobiDB-lite"/>
    </source>
</evidence>
<accession>A0A371D2Q7</accession>
<feature type="compositionally biased region" description="Basic and acidic residues" evidence="1">
    <location>
        <begin position="9"/>
        <end position="20"/>
    </location>
</feature>
<proteinExistence type="predicted"/>
<protein>
    <submittedName>
        <fullName evidence="2">Uncharacterized protein</fullName>
    </submittedName>
</protein>
<keyword evidence="3" id="KW-1185">Reference proteome</keyword>
<name>A0A371D2Q7_9APHY</name>